<dbReference type="InterPro" id="IPR027417">
    <property type="entry name" value="P-loop_NTPase"/>
</dbReference>
<feature type="region of interest" description="Disordered" evidence="1">
    <location>
        <begin position="532"/>
        <end position="553"/>
    </location>
</feature>
<feature type="compositionally biased region" description="Low complexity" evidence="1">
    <location>
        <begin position="33"/>
        <end position="56"/>
    </location>
</feature>
<dbReference type="SUPFAM" id="SSF52540">
    <property type="entry name" value="P-loop containing nucleoside triphosphate hydrolases"/>
    <property type="match status" value="1"/>
</dbReference>
<dbReference type="Gene3D" id="3.40.50.300">
    <property type="entry name" value="P-loop containing nucleotide triphosphate hydrolases"/>
    <property type="match status" value="1"/>
</dbReference>
<evidence type="ECO:0000313" key="3">
    <source>
        <dbReference type="Proteomes" id="UP000626109"/>
    </source>
</evidence>
<feature type="compositionally biased region" description="Polar residues" evidence="1">
    <location>
        <begin position="303"/>
        <end position="314"/>
    </location>
</feature>
<feature type="region of interest" description="Disordered" evidence="1">
    <location>
        <begin position="31"/>
        <end position="60"/>
    </location>
</feature>
<feature type="compositionally biased region" description="Basic and acidic residues" evidence="1">
    <location>
        <begin position="340"/>
        <end position="436"/>
    </location>
</feature>
<dbReference type="EMBL" id="CAJNNW010028500">
    <property type="protein sequence ID" value="CAE8696395.1"/>
    <property type="molecule type" value="Genomic_DNA"/>
</dbReference>
<accession>A0A813K9S3</accession>
<feature type="region of interest" description="Disordered" evidence="1">
    <location>
        <begin position="234"/>
        <end position="263"/>
    </location>
</feature>
<organism evidence="2 3">
    <name type="scientific">Polarella glacialis</name>
    <name type="common">Dinoflagellate</name>
    <dbReference type="NCBI Taxonomy" id="89957"/>
    <lineage>
        <taxon>Eukaryota</taxon>
        <taxon>Sar</taxon>
        <taxon>Alveolata</taxon>
        <taxon>Dinophyceae</taxon>
        <taxon>Suessiales</taxon>
        <taxon>Suessiaceae</taxon>
        <taxon>Polarella</taxon>
    </lineage>
</organism>
<protein>
    <recommendedName>
        <fullName evidence="4">Zeta toxin domain-containing protein</fullName>
    </recommendedName>
</protein>
<reference evidence="2" key="1">
    <citation type="submission" date="2021-02" db="EMBL/GenBank/DDBJ databases">
        <authorList>
            <person name="Dougan E. K."/>
            <person name="Rhodes N."/>
            <person name="Thang M."/>
            <person name="Chan C."/>
        </authorList>
    </citation>
    <scope>NUCLEOTIDE SEQUENCE</scope>
</reference>
<feature type="region of interest" description="Disordered" evidence="1">
    <location>
        <begin position="303"/>
        <end position="451"/>
    </location>
</feature>
<sequence>MLCSGQCKWPSSGMLNGQMVTKDLAAAKLSEGSPSAVSTPSAAAETNSSETSETSTLPFLPRPLTKEERLLAWRAANFFDAEPDQERPIALWILGPSSVGKSTISADVEPHFEIPSLHTEDVSNSASRLSGDPRRRLNAVLIDGEFIRDAHGVWKSWIQTSGWALAYPALKATINQEKDLMCTEAVRSRKHVLIPQTALNLPKALSEIKDMAERGYTNHVLAVVAPLTDCQRRGQKREVETGKRYKPDENELPTLAPHTFPRKPTFDRSVEAIPPLIAACNGRYSIVQVHEIPEIEHGMKYQTLDSGNGRSQAGVNAPTDDLDLPSLREEKVEKEEEDKVEEKKAEKKEEKKGDKKEEKVEEEEKKEDADEDKEPKVYAKEEKKVEEKKAEKKAETKAEKKEEKTEEKKEEKTEEKKEEKKEEPEEEKKEEPKEEEKAEEPEEEAPLEKNFNKIAPFGKEDIAKELQDHAAKTQDTLVDAVEKAEVAEIKRAVFRALTGLRVASIKEFDTIVRLETQSIDAYKDAHHYRSENPLAHLHEDEAPVETDKLKSFH</sequence>
<evidence type="ECO:0000256" key="1">
    <source>
        <dbReference type="SAM" id="MobiDB-lite"/>
    </source>
</evidence>
<comment type="caution">
    <text evidence="2">The sequence shown here is derived from an EMBL/GenBank/DDBJ whole genome shotgun (WGS) entry which is preliminary data.</text>
</comment>
<name>A0A813K9S3_POLGL</name>
<evidence type="ECO:0000313" key="2">
    <source>
        <dbReference type="EMBL" id="CAE8696395.1"/>
    </source>
</evidence>
<evidence type="ECO:0008006" key="4">
    <source>
        <dbReference type="Google" id="ProtNLM"/>
    </source>
</evidence>
<gene>
    <name evidence="2" type="ORF">PGLA2088_LOCUS29815</name>
</gene>
<feature type="compositionally biased region" description="Basic and acidic residues" evidence="1">
    <location>
        <begin position="234"/>
        <end position="249"/>
    </location>
</feature>
<dbReference type="AlphaFoldDB" id="A0A813K9S3"/>
<dbReference type="Proteomes" id="UP000626109">
    <property type="component" value="Unassembled WGS sequence"/>
</dbReference>
<proteinExistence type="predicted"/>